<evidence type="ECO:0000313" key="2">
    <source>
        <dbReference type="EMBL" id="MBV7257627.1"/>
    </source>
</evidence>
<comment type="caution">
    <text evidence="2">The sequence shown here is derived from an EMBL/GenBank/DDBJ whole genome shotgun (WGS) entry which is preliminary data.</text>
</comment>
<name>A0ABS6SIE0_9SPHN</name>
<protein>
    <submittedName>
        <fullName evidence="2">DUF853 family protein</fullName>
    </submittedName>
</protein>
<dbReference type="PANTHER" id="PTHR30121">
    <property type="entry name" value="UNCHARACTERIZED PROTEIN YJGR-RELATED"/>
    <property type="match status" value="1"/>
</dbReference>
<evidence type="ECO:0000313" key="3">
    <source>
        <dbReference type="Proteomes" id="UP000722336"/>
    </source>
</evidence>
<reference evidence="2 3" key="1">
    <citation type="submission" date="2021-04" db="EMBL/GenBank/DDBJ databases">
        <authorList>
            <person name="Pira H."/>
            <person name="Risdian C."/>
            <person name="Wink J."/>
        </authorList>
    </citation>
    <scope>NUCLEOTIDE SEQUENCE [LARGE SCALE GENOMIC DNA]</scope>
    <source>
        <strain evidence="2 3">WHA3</strain>
    </source>
</reference>
<dbReference type="Proteomes" id="UP000722336">
    <property type="component" value="Unassembled WGS sequence"/>
</dbReference>
<gene>
    <name evidence="2" type="ORF">KCG44_12615</name>
</gene>
<feature type="domain" description="Helicase HerA-like C-terminal" evidence="1">
    <location>
        <begin position="17"/>
        <end position="457"/>
    </location>
</feature>
<dbReference type="PANTHER" id="PTHR30121:SF6">
    <property type="entry name" value="SLR6007 PROTEIN"/>
    <property type="match status" value="1"/>
</dbReference>
<dbReference type="RefSeq" id="WP_218446467.1">
    <property type="nucleotide sequence ID" value="NZ_JAGSPA010000004.1"/>
</dbReference>
<proteinExistence type="predicted"/>
<dbReference type="EMBL" id="JAGSPA010000004">
    <property type="protein sequence ID" value="MBV7257627.1"/>
    <property type="molecule type" value="Genomic_DNA"/>
</dbReference>
<accession>A0ABS6SIE0</accession>
<dbReference type="CDD" id="cd01127">
    <property type="entry name" value="TrwB_TraG_TraD_VirD4"/>
    <property type="match status" value="1"/>
</dbReference>
<organism evidence="2 3">
    <name type="scientific">Pacificimonas pallii</name>
    <dbReference type="NCBI Taxonomy" id="2827236"/>
    <lineage>
        <taxon>Bacteria</taxon>
        <taxon>Pseudomonadati</taxon>
        <taxon>Pseudomonadota</taxon>
        <taxon>Alphaproteobacteria</taxon>
        <taxon>Sphingomonadales</taxon>
        <taxon>Sphingosinicellaceae</taxon>
        <taxon>Pacificimonas</taxon>
    </lineage>
</organism>
<sequence>MAGSDSIIIGKGHESLQKMLLGRVNRHGLIAGATGTGKTVTLQILTEGFARAGVPTFLSDVKGDLSGLAMPGTTSFKHHDKLIERAREIGLDNYTYEPMPVTFWDLFGEQGHPVRATISEMGPLLLSRLMNLNDTQEGVLTIAFRIADEEKMLLLDLKDLRSMLTWLGDNASEVKTRYGNVSKASIGAIQRRLLQLEEQGGDSFFGEPALDIADFLRTADDGRGIVNILAADRLMNSPRLYGTFLLWLLSELFEMLPEVGDPDKPRLVFFFDEAHLLFDEAPKALIDKIEQVVRLIRSKGVGVFFITQNPADVPDEVSGQLAHRVQHALRAFTPKEQKAIRAVADTFRPNESIDVRKEVTELGTGWALTSVLTEDGAPTPVERTMVRPPSSRLGPLTDAERTAVIASSTVGAKYRDTVDRESAYELLAARAADAAEADALEKAEAEAAASRKPGRKAKSGGLGGLFGGGIIGGIIAKVTGNLVAKQASDFGARMAGQDTSRRQSGTRAAVGTVGSELGAEIGRALGGRTGARIGRGVLGSFSRTMAKNLKL</sequence>
<dbReference type="InterPro" id="IPR033186">
    <property type="entry name" value="HerA_C"/>
</dbReference>
<evidence type="ECO:0000259" key="1">
    <source>
        <dbReference type="Pfam" id="PF05872"/>
    </source>
</evidence>
<keyword evidence="3" id="KW-1185">Reference proteome</keyword>
<dbReference type="Pfam" id="PF05872">
    <property type="entry name" value="HerA_C"/>
    <property type="match status" value="1"/>
</dbReference>
<dbReference type="InterPro" id="IPR051162">
    <property type="entry name" value="T4SS_component"/>
</dbReference>